<evidence type="ECO:0000313" key="1">
    <source>
        <dbReference type="EMBL" id="EON92983.1"/>
    </source>
</evidence>
<proteinExistence type="predicted"/>
<dbReference type="Pfam" id="PF24876">
    <property type="entry name" value="PA4575"/>
    <property type="match status" value="1"/>
</dbReference>
<dbReference type="STRING" id="1318628.MARLIPOL_05989"/>
<dbReference type="HOGENOM" id="CLU_2012521_0_0_6"/>
<dbReference type="Proteomes" id="UP000016540">
    <property type="component" value="Unassembled WGS sequence"/>
</dbReference>
<comment type="caution">
    <text evidence="1">The sequence shown here is derived from an EMBL/GenBank/DDBJ whole genome shotgun (WGS) entry which is preliminary data.</text>
</comment>
<accession>R8B314</accession>
<protein>
    <submittedName>
        <fullName evidence="1">Uncharacterized protein</fullName>
    </submittedName>
</protein>
<dbReference type="EMBL" id="ASAD01000008">
    <property type="protein sequence ID" value="EON92983.1"/>
    <property type="molecule type" value="Genomic_DNA"/>
</dbReference>
<sequence length="123" mass="13748">MKLHYFHGRGPLRALVLVRDGRRVELFVRPVGEEIWALVALSGTQSGQPEKHRCQGPYRSIGQAEAVLRAVAGALLESDYQPRPEDHVVWSVPAQRLARTIRTDRTASDGSCLFDPDQYEPIG</sequence>
<gene>
    <name evidence="1" type="ORF">MARLIPOL_05989</name>
</gene>
<keyword evidence="2" id="KW-1185">Reference proteome</keyword>
<dbReference type="RefSeq" id="WP_012137198.1">
    <property type="nucleotide sequence ID" value="NZ_KE007306.1"/>
</dbReference>
<reference evidence="1 2" key="1">
    <citation type="journal article" date="2013" name="Genome Announc.">
        <title>Draft Genome Sequence of the Moderately Halophilic Bacterium Marinobacter lipolyticus Strain SM19.</title>
        <authorList>
            <person name="Papke R.T."/>
            <person name="de la Haba R.R."/>
            <person name="Infante-Dominguez C."/>
            <person name="Perez D."/>
            <person name="Sanchez-Porro C."/>
            <person name="Lapierre P."/>
            <person name="Ventosa A."/>
        </authorList>
    </citation>
    <scope>NUCLEOTIDE SEQUENCE [LARGE SCALE GENOMIC DNA]</scope>
    <source>
        <strain evidence="1 2">SM19</strain>
    </source>
</reference>
<name>R8B314_9GAMM</name>
<organism evidence="1 2">
    <name type="scientific">Marinobacter lipolyticus SM19</name>
    <dbReference type="NCBI Taxonomy" id="1318628"/>
    <lineage>
        <taxon>Bacteria</taxon>
        <taxon>Pseudomonadati</taxon>
        <taxon>Pseudomonadota</taxon>
        <taxon>Gammaproteobacteria</taxon>
        <taxon>Pseudomonadales</taxon>
        <taxon>Marinobacteraceae</taxon>
        <taxon>Marinobacter</taxon>
    </lineage>
</organism>
<dbReference type="OrthoDB" id="6366465at2"/>
<dbReference type="eggNOG" id="ENOG5033AB9">
    <property type="taxonomic scope" value="Bacteria"/>
</dbReference>
<dbReference type="AlphaFoldDB" id="R8B314"/>
<dbReference type="InterPro" id="IPR056903">
    <property type="entry name" value="PA4575-like"/>
</dbReference>
<evidence type="ECO:0000313" key="2">
    <source>
        <dbReference type="Proteomes" id="UP000016540"/>
    </source>
</evidence>
<dbReference type="PATRIC" id="fig|1318628.3.peg.1199"/>